<accession>K3UAP7</accession>
<dbReference type="AlphaFoldDB" id="K3UAP7"/>
<dbReference type="KEGG" id="fpu:FPSE_11404"/>
<dbReference type="GeneID" id="20370021"/>
<dbReference type="OrthoDB" id="3231004at2759"/>
<organism evidence="1 2">
    <name type="scientific">Fusarium pseudograminearum (strain CS3096)</name>
    <name type="common">Wheat and barley crown-rot fungus</name>
    <dbReference type="NCBI Taxonomy" id="1028729"/>
    <lineage>
        <taxon>Eukaryota</taxon>
        <taxon>Fungi</taxon>
        <taxon>Dikarya</taxon>
        <taxon>Ascomycota</taxon>
        <taxon>Pezizomycotina</taxon>
        <taxon>Sordariomycetes</taxon>
        <taxon>Hypocreomycetidae</taxon>
        <taxon>Hypocreales</taxon>
        <taxon>Nectriaceae</taxon>
        <taxon>Fusarium</taxon>
    </lineage>
</organism>
<sequence length="671" mass="74732">MPQSLVPYTSSMRMGMGFNSYTHKLCVEGVGCRDDDQHTVEKSLNSVTYSSRVIERISDIATAMDISLSHTMIQGSLNRDGSGTFIDEEKIIAADVNVLVSVKVMSRSFTTSAPSDFQSIHDFDPRMDVFHDAFGDSFISGFVEGGYFVGIISIRCLDGSDRDSVIQAIGKIAQTKTDPSDLNETTRSRFFNSALRNTETTISVRYHGGGSMEGIGRPWDINAVYQAAAAFPALVAKDPQYTWAILTKFNASRSWNERMCLPREPGSRFKDYYPVMRYTATLFDNFMKYKGLVAKVQDILSHGDQYTSTSKPNSIELDVAKLVEVRAALQNEMDKIASVVNILVKTPEILSQVDSFAKTTENELVQRLLYATRLSSSRFKDLSGLYGDEPCRTPTGHSSDTSTADFQDILTPVTNDLDSVVNNEIYHEESTTPVPIHSFETKMKSLIAPELWEVLLPTRKPSLATQNQAKDDLKIIAAVCGFHDVKSALQALVVNGEMAIAMDAIKASVNGEIYKREMPLLGWNLSFIYQYGDGPMRICSSNYDEKSSGFINISKSSNHPIVTPRKSILGKYHIITAIYGGFLCSEDQIKSVEKELEHNHGCKYDIPHGYCIVFNDELIGANPWHGVTKTGVVFFTMSNDSRIYTEVGIENQCFHLQENYRTIIAQQAKDC</sequence>
<proteinExistence type="predicted"/>
<dbReference type="eggNOG" id="ENOG502SIVW">
    <property type="taxonomic scope" value="Eukaryota"/>
</dbReference>
<gene>
    <name evidence="1" type="ORF">FPSE_11404</name>
</gene>
<name>K3UAP7_FUSPC</name>
<evidence type="ECO:0000313" key="1">
    <source>
        <dbReference type="EMBL" id="EKJ68396.1"/>
    </source>
</evidence>
<dbReference type="EMBL" id="AFNW01000605">
    <property type="protein sequence ID" value="EKJ68396.1"/>
    <property type="molecule type" value="Genomic_DNA"/>
</dbReference>
<dbReference type="Proteomes" id="UP000007978">
    <property type="component" value="Chromosome 1"/>
</dbReference>
<evidence type="ECO:0000313" key="2">
    <source>
        <dbReference type="Proteomes" id="UP000007978"/>
    </source>
</evidence>
<evidence type="ECO:0008006" key="3">
    <source>
        <dbReference type="Google" id="ProtNLM"/>
    </source>
</evidence>
<reference evidence="1 2" key="1">
    <citation type="journal article" date="2012" name="PLoS Pathog.">
        <title>Comparative pathogenomics reveals horizontally acquired novel virulence genes in fungi infecting cereal hosts.</title>
        <authorList>
            <person name="Gardiner D.M."/>
            <person name="McDonald M.C."/>
            <person name="Covarelli L."/>
            <person name="Solomon P.S."/>
            <person name="Rusu A.G."/>
            <person name="Marshall M."/>
            <person name="Kazan K."/>
            <person name="Chakraborty S."/>
            <person name="McDonald B.A."/>
            <person name="Manners J.M."/>
        </authorList>
    </citation>
    <scope>NUCLEOTIDE SEQUENCE [LARGE SCALE GENOMIC DNA]</scope>
    <source>
        <strain evidence="1 2">CS3096</strain>
    </source>
</reference>
<comment type="caution">
    <text evidence="1">The sequence shown here is derived from an EMBL/GenBank/DDBJ whole genome shotgun (WGS) entry which is preliminary data.</text>
</comment>
<keyword evidence="2" id="KW-1185">Reference proteome</keyword>
<protein>
    <recommendedName>
        <fullName evidence="3">MACPF domain-containing protein</fullName>
    </recommendedName>
</protein>
<dbReference type="HOGENOM" id="CLU_026507_0_0_1"/>
<dbReference type="RefSeq" id="XP_009262796.1">
    <property type="nucleotide sequence ID" value="XM_009264521.1"/>
</dbReference>